<dbReference type="EMBL" id="SRRP01000001">
    <property type="protein sequence ID" value="TGN91450.1"/>
    <property type="molecule type" value="Genomic_DNA"/>
</dbReference>
<dbReference type="Proteomes" id="UP000297986">
    <property type="component" value="Unassembled WGS sequence"/>
</dbReference>
<dbReference type="Gene3D" id="3.40.1720.10">
    <property type="entry name" value="Streptococcus thermophilus LMG 18311 protein like"/>
    <property type="match status" value="1"/>
</dbReference>
<accession>A0A4Z1DVU5</accession>
<dbReference type="AlphaFoldDB" id="A0A4Z1DVU5"/>
<name>A0A4Z1DVU5_9STRE</name>
<dbReference type="InterPro" id="IPR014959">
    <property type="entry name" value="DUF1827"/>
</dbReference>
<comment type="caution">
    <text evidence="1">The sequence shown here is derived from an EMBL/GenBank/DDBJ whole genome shotgun (WGS) entry which is preliminary data.</text>
</comment>
<evidence type="ECO:0000313" key="2">
    <source>
        <dbReference type="Proteomes" id="UP000297986"/>
    </source>
</evidence>
<dbReference type="InterPro" id="IPR038226">
    <property type="entry name" value="LMG18311-like_sf"/>
</dbReference>
<dbReference type="Pfam" id="PF08860">
    <property type="entry name" value="DUF1827"/>
    <property type="match status" value="1"/>
</dbReference>
<sequence>MKLINTTNSHANLVRSQLESTDATLVEVYSAGNTDVIFTKAPTHYELLISNKHRSIRETELETIREFFLKRKINIAEVDQAAMQTLHSDNLIEISFPITK</sequence>
<reference evidence="1 2" key="1">
    <citation type="submission" date="2019-04" db="EMBL/GenBank/DDBJ databases">
        <title>Genome sequencing of Streptococcus rubneri DSM 26920(T).</title>
        <authorList>
            <person name="Kook J.-K."/>
            <person name="Park S.-N."/>
            <person name="Lim Y.K."/>
        </authorList>
    </citation>
    <scope>NUCLEOTIDE SEQUENCE [LARGE SCALE GENOMIC DNA]</scope>
    <source>
        <strain evidence="1 2">DSM 26920</strain>
    </source>
</reference>
<dbReference type="OrthoDB" id="2308827at2"/>
<gene>
    <name evidence="1" type="ORF">E5S68_00335</name>
</gene>
<organism evidence="1 2">
    <name type="scientific">Streptococcus rubneri</name>
    <dbReference type="NCBI Taxonomy" id="1234680"/>
    <lineage>
        <taxon>Bacteria</taxon>
        <taxon>Bacillati</taxon>
        <taxon>Bacillota</taxon>
        <taxon>Bacilli</taxon>
        <taxon>Lactobacillales</taxon>
        <taxon>Streptococcaceae</taxon>
        <taxon>Streptococcus</taxon>
    </lineage>
</organism>
<protein>
    <submittedName>
        <fullName evidence="1">DUF1827 family protein</fullName>
    </submittedName>
</protein>
<proteinExistence type="predicted"/>
<evidence type="ECO:0000313" key="1">
    <source>
        <dbReference type="EMBL" id="TGN91450.1"/>
    </source>
</evidence>
<keyword evidence="2" id="KW-1185">Reference proteome</keyword>
<dbReference type="RefSeq" id="WP_135781874.1">
    <property type="nucleotide sequence ID" value="NZ_JADMRL010000002.1"/>
</dbReference>